<dbReference type="SUPFAM" id="SSF56645">
    <property type="entry name" value="Acyl-CoA dehydrogenase NM domain-like"/>
    <property type="match status" value="1"/>
</dbReference>
<dbReference type="InterPro" id="IPR006091">
    <property type="entry name" value="Acyl-CoA_Oxase/DH_mid-dom"/>
</dbReference>
<dbReference type="SUPFAM" id="SSF47203">
    <property type="entry name" value="Acyl-CoA dehydrogenase C-terminal domain-like"/>
    <property type="match status" value="1"/>
</dbReference>
<evidence type="ECO:0000256" key="2">
    <source>
        <dbReference type="ARBA" id="ARBA00009347"/>
    </source>
</evidence>
<reference evidence="9 10" key="1">
    <citation type="submission" date="2019-03" db="EMBL/GenBank/DDBJ databases">
        <title>Draft genome sequences of novel Actinobacteria.</title>
        <authorList>
            <person name="Sahin N."/>
            <person name="Ay H."/>
            <person name="Saygin H."/>
        </authorList>
    </citation>
    <scope>NUCLEOTIDE SEQUENCE [LARGE SCALE GENOMIC DNA]</scope>
    <source>
        <strain evidence="9 10">6K102</strain>
    </source>
</reference>
<dbReference type="RefSeq" id="WP_132628265.1">
    <property type="nucleotide sequence ID" value="NZ_SMLD01000006.1"/>
</dbReference>
<evidence type="ECO:0000259" key="7">
    <source>
        <dbReference type="Pfam" id="PF02770"/>
    </source>
</evidence>
<dbReference type="InterPro" id="IPR036250">
    <property type="entry name" value="AcylCo_DH-like_C"/>
</dbReference>
<dbReference type="PANTHER" id="PTHR43884:SF12">
    <property type="entry name" value="ISOVALERYL-COA DEHYDROGENASE, MITOCHONDRIAL-RELATED"/>
    <property type="match status" value="1"/>
</dbReference>
<keyword evidence="10" id="KW-1185">Reference proteome</keyword>
<feature type="domain" description="Acyl-CoA dehydrogenase/oxidase N-terminal" evidence="8">
    <location>
        <begin position="11"/>
        <end position="119"/>
    </location>
</feature>
<keyword evidence="4 5" id="KW-0274">FAD</keyword>
<protein>
    <submittedName>
        <fullName evidence="9">Acyl-CoA dehydrogenase</fullName>
    </submittedName>
</protein>
<dbReference type="Pfam" id="PF02771">
    <property type="entry name" value="Acyl-CoA_dh_N"/>
    <property type="match status" value="1"/>
</dbReference>
<evidence type="ECO:0000256" key="3">
    <source>
        <dbReference type="ARBA" id="ARBA00022630"/>
    </source>
</evidence>
<dbReference type="FunFam" id="1.20.140.10:FF:000004">
    <property type="entry name" value="Acyl-CoA dehydrogenase FadE25"/>
    <property type="match status" value="1"/>
</dbReference>
<comment type="cofactor">
    <cofactor evidence="1 5">
        <name>FAD</name>
        <dbReference type="ChEBI" id="CHEBI:57692"/>
    </cofactor>
</comment>
<comment type="similarity">
    <text evidence="2 5">Belongs to the acyl-CoA dehydrogenase family.</text>
</comment>
<dbReference type="Gene3D" id="1.20.140.10">
    <property type="entry name" value="Butyryl-CoA Dehydrogenase, subunit A, domain 3"/>
    <property type="match status" value="1"/>
</dbReference>
<dbReference type="InterPro" id="IPR037069">
    <property type="entry name" value="AcylCoA_DH/ox_N_sf"/>
</dbReference>
<dbReference type="Pfam" id="PF00441">
    <property type="entry name" value="Acyl-CoA_dh_1"/>
    <property type="match status" value="1"/>
</dbReference>
<feature type="domain" description="Acyl-CoA dehydrogenase/oxidase C-terminal" evidence="6">
    <location>
        <begin position="229"/>
        <end position="377"/>
    </location>
</feature>
<evidence type="ECO:0000259" key="6">
    <source>
        <dbReference type="Pfam" id="PF00441"/>
    </source>
</evidence>
<evidence type="ECO:0000256" key="4">
    <source>
        <dbReference type="ARBA" id="ARBA00022827"/>
    </source>
</evidence>
<sequence>MTVDRLLPDQDAKDLIDLTREIADKELARRVDEHERAETYPDGLFATLGGAGLLGLPYPEELGGGGQPYEVYLQVIEELAMRWAAVAVATSVHTLACFPVFAYGTPEQRERWLPDMLAGRIVGGYSLSEPQAGSDAGALTCKAERVENGYRITGNKAWITHGGIADFYALFARTGEGSRGVSCFLAPGTADGLTFGRPEEKMGLHAVPTTSAHWDGAVLEPDRLIGEEGQGLQIAFSALDSGRLGIAACATGLAQAALDEAVAYAKERQTFGKRIIDHQGLGFLLADMAAGVDSARATYLDAARRRDAGLPYSRQASVAKLVATDAAMKVTTDAVQVFGGYGYTREFRVERYMREAKIMQIFEGTNQIQRLVISRHLAK</sequence>
<dbReference type="Proteomes" id="UP000295136">
    <property type="component" value="Unassembled WGS sequence"/>
</dbReference>
<dbReference type="AlphaFoldDB" id="A0A4R5FW53"/>
<evidence type="ECO:0000256" key="5">
    <source>
        <dbReference type="RuleBase" id="RU362125"/>
    </source>
</evidence>
<proteinExistence type="inferred from homology"/>
<dbReference type="InterPro" id="IPR009075">
    <property type="entry name" value="AcylCo_DH/oxidase_C"/>
</dbReference>
<name>A0A4R5FW53_9ACTN</name>
<dbReference type="InterPro" id="IPR013786">
    <property type="entry name" value="AcylCoA_DH/ox_N"/>
</dbReference>
<dbReference type="GO" id="GO:0003995">
    <property type="term" value="F:acyl-CoA dehydrogenase activity"/>
    <property type="evidence" value="ECO:0007669"/>
    <property type="project" value="InterPro"/>
</dbReference>
<dbReference type="InterPro" id="IPR046373">
    <property type="entry name" value="Acyl-CoA_Oxase/DH_mid-dom_sf"/>
</dbReference>
<evidence type="ECO:0000259" key="8">
    <source>
        <dbReference type="Pfam" id="PF02771"/>
    </source>
</evidence>
<dbReference type="Pfam" id="PF02770">
    <property type="entry name" value="Acyl-CoA_dh_M"/>
    <property type="match status" value="1"/>
</dbReference>
<dbReference type="PROSITE" id="PS00073">
    <property type="entry name" value="ACYL_COA_DH_2"/>
    <property type="match status" value="1"/>
</dbReference>
<dbReference type="EMBL" id="SMLD01000006">
    <property type="protein sequence ID" value="TDE59056.1"/>
    <property type="molecule type" value="Genomic_DNA"/>
</dbReference>
<evidence type="ECO:0000256" key="1">
    <source>
        <dbReference type="ARBA" id="ARBA00001974"/>
    </source>
</evidence>
<dbReference type="PIRSF" id="PIRSF016578">
    <property type="entry name" value="HsaA"/>
    <property type="match status" value="1"/>
</dbReference>
<dbReference type="Gene3D" id="1.10.540.10">
    <property type="entry name" value="Acyl-CoA dehydrogenase/oxidase, N-terminal domain"/>
    <property type="match status" value="1"/>
</dbReference>
<keyword evidence="5" id="KW-0560">Oxidoreductase</keyword>
<evidence type="ECO:0000313" key="10">
    <source>
        <dbReference type="Proteomes" id="UP000295136"/>
    </source>
</evidence>
<dbReference type="InterPro" id="IPR006089">
    <property type="entry name" value="Acyl-CoA_DH_CS"/>
</dbReference>
<evidence type="ECO:0000313" key="9">
    <source>
        <dbReference type="EMBL" id="TDE59056.1"/>
    </source>
</evidence>
<keyword evidence="3 5" id="KW-0285">Flavoprotein</keyword>
<dbReference type="Gene3D" id="2.40.110.10">
    <property type="entry name" value="Butyryl-CoA Dehydrogenase, subunit A, domain 2"/>
    <property type="match status" value="1"/>
</dbReference>
<comment type="caution">
    <text evidence="9">The sequence shown here is derived from an EMBL/GenBank/DDBJ whole genome shotgun (WGS) entry which is preliminary data.</text>
</comment>
<feature type="domain" description="Acyl-CoA oxidase/dehydrogenase middle" evidence="7">
    <location>
        <begin position="125"/>
        <end position="213"/>
    </location>
</feature>
<gene>
    <name evidence="9" type="ORF">E1295_03910</name>
</gene>
<dbReference type="PANTHER" id="PTHR43884">
    <property type="entry name" value="ACYL-COA DEHYDROGENASE"/>
    <property type="match status" value="1"/>
</dbReference>
<dbReference type="InterPro" id="IPR009100">
    <property type="entry name" value="AcylCoA_DH/oxidase_NM_dom_sf"/>
</dbReference>
<accession>A0A4R5FW53</accession>
<dbReference type="GO" id="GO:0050660">
    <property type="term" value="F:flavin adenine dinucleotide binding"/>
    <property type="evidence" value="ECO:0007669"/>
    <property type="project" value="InterPro"/>
</dbReference>
<organism evidence="9 10">
    <name type="scientific">Nonomuraea mesophila</name>
    <dbReference type="NCBI Taxonomy" id="2530382"/>
    <lineage>
        <taxon>Bacteria</taxon>
        <taxon>Bacillati</taxon>
        <taxon>Actinomycetota</taxon>
        <taxon>Actinomycetes</taxon>
        <taxon>Streptosporangiales</taxon>
        <taxon>Streptosporangiaceae</taxon>
        <taxon>Nonomuraea</taxon>
    </lineage>
</organism>